<keyword evidence="6 8" id="KW-0472">Membrane</keyword>
<evidence type="ECO:0000256" key="1">
    <source>
        <dbReference type="ARBA" id="ARBA00004323"/>
    </source>
</evidence>
<evidence type="ECO:0000256" key="8">
    <source>
        <dbReference type="SAM" id="Phobius"/>
    </source>
</evidence>
<dbReference type="GO" id="GO:0035269">
    <property type="term" value="P:protein O-linked glycosylation via mannose"/>
    <property type="evidence" value="ECO:0007669"/>
    <property type="project" value="TreeGrafter"/>
</dbReference>
<evidence type="ECO:0000256" key="5">
    <source>
        <dbReference type="ARBA" id="ARBA00023034"/>
    </source>
</evidence>
<dbReference type="Gene3D" id="3.90.550.10">
    <property type="entry name" value="Spore Coat Polysaccharide Biosynthesis Protein SpsA, Chain A"/>
    <property type="match status" value="1"/>
</dbReference>
<dbReference type="EMBL" id="CAJNOM010000103">
    <property type="protein sequence ID" value="CAF1054285.1"/>
    <property type="molecule type" value="Genomic_DNA"/>
</dbReference>
<dbReference type="Pfam" id="PF01501">
    <property type="entry name" value="Glyco_transf_8"/>
    <property type="match status" value="1"/>
</dbReference>
<accession>A0A814KM55</accession>
<dbReference type="Proteomes" id="UP000663832">
    <property type="component" value="Unassembled WGS sequence"/>
</dbReference>
<evidence type="ECO:0000313" key="10">
    <source>
        <dbReference type="EMBL" id="CAF1218624.1"/>
    </source>
</evidence>
<evidence type="ECO:0000256" key="7">
    <source>
        <dbReference type="ARBA" id="ARBA00023180"/>
    </source>
</evidence>
<dbReference type="GO" id="GO:0042285">
    <property type="term" value="F:xylosyltransferase activity"/>
    <property type="evidence" value="ECO:0007669"/>
    <property type="project" value="TreeGrafter"/>
</dbReference>
<dbReference type="AlphaFoldDB" id="A0A814KM55"/>
<dbReference type="GO" id="GO:0000139">
    <property type="term" value="C:Golgi membrane"/>
    <property type="evidence" value="ECO:0007669"/>
    <property type="project" value="UniProtKB-SubCell"/>
</dbReference>
<evidence type="ECO:0008006" key="12">
    <source>
        <dbReference type="Google" id="ProtNLM"/>
    </source>
</evidence>
<keyword evidence="2 8" id="KW-0812">Transmembrane</keyword>
<comment type="caution">
    <text evidence="9">The sequence shown here is derived from an EMBL/GenBank/DDBJ whole genome shotgun (WGS) entry which is preliminary data.</text>
</comment>
<keyword evidence="4 8" id="KW-1133">Transmembrane helix</keyword>
<dbReference type="Proteomes" id="UP000663877">
    <property type="component" value="Unassembled WGS sequence"/>
</dbReference>
<dbReference type="SUPFAM" id="SSF53448">
    <property type="entry name" value="Nucleotide-diphospho-sugar transferases"/>
    <property type="match status" value="1"/>
</dbReference>
<evidence type="ECO:0000256" key="6">
    <source>
        <dbReference type="ARBA" id="ARBA00023136"/>
    </source>
</evidence>
<proteinExistence type="predicted"/>
<dbReference type="InterPro" id="IPR002495">
    <property type="entry name" value="Glyco_trans_8"/>
</dbReference>
<sequence length="352" mass="40990">MLWSKILILIIVIIICVVTVLIFDQSSLFPNQITKFTFDVAKESENSIIHHLQDGIHLAIVCANQKFNEIALTTIKSIMFHHRKSYILTFHIFTDAHGKQLISTYFSSMINVCTQFRIYSIDNLMKVSEQFLKKHRITVSHYSGIYAFSKALIHDLLPSDVQHVIVIDTDVIFVDDVYSIWKQFDLFKRNQTALGLVPWYPLVPIDYKYKASAPDPFLTGIVLLDLNICRRINFTQLLDNVVDTAYQQFQLRSLWSADQVVLNLFATYFPDYFTSLPCFVNGHTFHYLLDGSRWKSSCEGKYPRTLHVVPSNNLLNKSSYFGHWYATFNEMPIEWLSYCNLDQLRIENRTNI</sequence>
<evidence type="ECO:0000256" key="3">
    <source>
        <dbReference type="ARBA" id="ARBA00022968"/>
    </source>
</evidence>
<dbReference type="PANTHER" id="PTHR12270">
    <property type="entry name" value="GLYCOSYLTRANSFERASE-RELATED"/>
    <property type="match status" value="1"/>
</dbReference>
<dbReference type="EMBL" id="CAJNOI010000269">
    <property type="protein sequence ID" value="CAF1218624.1"/>
    <property type="molecule type" value="Genomic_DNA"/>
</dbReference>
<dbReference type="PANTHER" id="PTHR12270:SF25">
    <property type="entry name" value="GLYCOSYLTRANSFERASE-LIKE PROTEIN LARGE"/>
    <property type="match status" value="1"/>
</dbReference>
<organism evidence="9 11">
    <name type="scientific">Adineta steineri</name>
    <dbReference type="NCBI Taxonomy" id="433720"/>
    <lineage>
        <taxon>Eukaryota</taxon>
        <taxon>Metazoa</taxon>
        <taxon>Spiralia</taxon>
        <taxon>Gnathifera</taxon>
        <taxon>Rotifera</taxon>
        <taxon>Eurotatoria</taxon>
        <taxon>Bdelloidea</taxon>
        <taxon>Adinetida</taxon>
        <taxon>Adinetidae</taxon>
        <taxon>Adineta</taxon>
    </lineage>
</organism>
<name>A0A814KM55_9BILA</name>
<dbReference type="GO" id="GO:0015020">
    <property type="term" value="F:glucuronosyltransferase activity"/>
    <property type="evidence" value="ECO:0007669"/>
    <property type="project" value="TreeGrafter"/>
</dbReference>
<keyword evidence="11" id="KW-1185">Reference proteome</keyword>
<dbReference type="InterPro" id="IPR051292">
    <property type="entry name" value="Xyl/GlcA_transferase"/>
</dbReference>
<evidence type="ECO:0000256" key="2">
    <source>
        <dbReference type="ARBA" id="ARBA00022692"/>
    </source>
</evidence>
<evidence type="ECO:0000313" key="11">
    <source>
        <dbReference type="Proteomes" id="UP000663832"/>
    </source>
</evidence>
<evidence type="ECO:0000313" key="9">
    <source>
        <dbReference type="EMBL" id="CAF1054285.1"/>
    </source>
</evidence>
<keyword evidence="5" id="KW-0333">Golgi apparatus</keyword>
<keyword evidence="7" id="KW-0325">Glycoprotein</keyword>
<keyword evidence="3" id="KW-0735">Signal-anchor</keyword>
<comment type="subcellular location">
    <subcellularLocation>
        <location evidence="1">Golgi apparatus membrane</location>
        <topology evidence="1">Single-pass type II membrane protein</topology>
    </subcellularLocation>
</comment>
<reference evidence="9" key="1">
    <citation type="submission" date="2021-02" db="EMBL/GenBank/DDBJ databases">
        <authorList>
            <person name="Nowell W R."/>
        </authorList>
    </citation>
    <scope>NUCLEOTIDE SEQUENCE</scope>
</reference>
<gene>
    <name evidence="10" type="ORF">BJG266_LOCUS27853</name>
    <name evidence="9" type="ORF">QVE165_LOCUS17793</name>
</gene>
<evidence type="ECO:0000256" key="4">
    <source>
        <dbReference type="ARBA" id="ARBA00022989"/>
    </source>
</evidence>
<dbReference type="InterPro" id="IPR029044">
    <property type="entry name" value="Nucleotide-diphossugar_trans"/>
</dbReference>
<dbReference type="OrthoDB" id="9993477at2759"/>
<protein>
    <recommendedName>
        <fullName evidence="12">Glycosyltransferase-like protein</fullName>
    </recommendedName>
</protein>
<feature type="transmembrane region" description="Helical" evidence="8">
    <location>
        <begin position="6"/>
        <end position="23"/>
    </location>
</feature>